<sequence>MANVKKTYFLTPSFDYLPPPAGPIALGNILADPTTPDRPLNPKHTLASLPTDVVITTSTTSWRSKHSVSVGLYAEFPELIVGAGADASVNWARGSRNQYSFKRLDTAYLVPSTITEYLNNALKIPNVKHYLDKGIMRKSLYVVTGLKIAIGGEADTTISREHGGALSLGLDGSAFAAPVQVGPEL</sequence>
<dbReference type="OrthoDB" id="4500473at2759"/>
<dbReference type="EMBL" id="ML976700">
    <property type="protein sequence ID" value="KAF1970552.1"/>
    <property type="molecule type" value="Genomic_DNA"/>
</dbReference>
<protein>
    <submittedName>
        <fullName evidence="1">Uncharacterized protein</fullName>
    </submittedName>
</protein>
<accession>A0A6A5V3D4</accession>
<feature type="non-terminal residue" evidence="1">
    <location>
        <position position="185"/>
    </location>
</feature>
<dbReference type="AlphaFoldDB" id="A0A6A5V3D4"/>
<reference evidence="1" key="1">
    <citation type="journal article" date="2020" name="Stud. Mycol.">
        <title>101 Dothideomycetes genomes: a test case for predicting lifestyles and emergence of pathogens.</title>
        <authorList>
            <person name="Haridas S."/>
            <person name="Albert R."/>
            <person name="Binder M."/>
            <person name="Bloem J."/>
            <person name="Labutti K."/>
            <person name="Salamov A."/>
            <person name="Andreopoulos B."/>
            <person name="Baker S."/>
            <person name="Barry K."/>
            <person name="Bills G."/>
            <person name="Bluhm B."/>
            <person name="Cannon C."/>
            <person name="Castanera R."/>
            <person name="Culley D."/>
            <person name="Daum C."/>
            <person name="Ezra D."/>
            <person name="Gonzalez J."/>
            <person name="Henrissat B."/>
            <person name="Kuo A."/>
            <person name="Liang C."/>
            <person name="Lipzen A."/>
            <person name="Lutzoni F."/>
            <person name="Magnuson J."/>
            <person name="Mondo S."/>
            <person name="Nolan M."/>
            <person name="Ohm R."/>
            <person name="Pangilinan J."/>
            <person name="Park H.-J."/>
            <person name="Ramirez L."/>
            <person name="Alfaro M."/>
            <person name="Sun H."/>
            <person name="Tritt A."/>
            <person name="Yoshinaga Y."/>
            <person name="Zwiers L.-H."/>
            <person name="Turgeon B."/>
            <person name="Goodwin S."/>
            <person name="Spatafora J."/>
            <person name="Crous P."/>
            <person name="Grigoriev I."/>
        </authorList>
    </citation>
    <scope>NUCLEOTIDE SEQUENCE</scope>
    <source>
        <strain evidence="1">CBS 107.79</strain>
    </source>
</reference>
<gene>
    <name evidence="1" type="ORF">BU23DRAFT_432016</name>
</gene>
<dbReference type="Proteomes" id="UP000800036">
    <property type="component" value="Unassembled WGS sequence"/>
</dbReference>
<evidence type="ECO:0000313" key="1">
    <source>
        <dbReference type="EMBL" id="KAF1970552.1"/>
    </source>
</evidence>
<keyword evidence="2" id="KW-1185">Reference proteome</keyword>
<name>A0A6A5V3D4_9PLEO</name>
<organism evidence="1 2">
    <name type="scientific">Bimuria novae-zelandiae CBS 107.79</name>
    <dbReference type="NCBI Taxonomy" id="1447943"/>
    <lineage>
        <taxon>Eukaryota</taxon>
        <taxon>Fungi</taxon>
        <taxon>Dikarya</taxon>
        <taxon>Ascomycota</taxon>
        <taxon>Pezizomycotina</taxon>
        <taxon>Dothideomycetes</taxon>
        <taxon>Pleosporomycetidae</taxon>
        <taxon>Pleosporales</taxon>
        <taxon>Massarineae</taxon>
        <taxon>Didymosphaeriaceae</taxon>
        <taxon>Bimuria</taxon>
    </lineage>
</organism>
<evidence type="ECO:0000313" key="2">
    <source>
        <dbReference type="Proteomes" id="UP000800036"/>
    </source>
</evidence>
<proteinExistence type="predicted"/>